<reference evidence="3 4" key="1">
    <citation type="journal article" date="2018" name="Plant J.">
        <title>Genome sequences of Chlorella sorokiniana UTEX 1602 and Micractinium conductrix SAG 241.80: implications to maltose excretion by a green alga.</title>
        <authorList>
            <person name="Arriola M.B."/>
            <person name="Velmurugan N."/>
            <person name="Zhang Y."/>
            <person name="Plunkett M.H."/>
            <person name="Hondzo H."/>
            <person name="Barney B.M."/>
        </authorList>
    </citation>
    <scope>NUCLEOTIDE SEQUENCE [LARGE SCALE GENOMIC DNA]</scope>
    <source>
        <strain evidence="3 4">SAG 241.80</strain>
    </source>
</reference>
<comment type="caution">
    <text evidence="3">The sequence shown here is derived from an EMBL/GenBank/DDBJ whole genome shotgun (WGS) entry which is preliminary data.</text>
</comment>
<dbReference type="EMBL" id="LHPF02000002">
    <property type="protein sequence ID" value="PSC75390.1"/>
    <property type="molecule type" value="Genomic_DNA"/>
</dbReference>
<dbReference type="OrthoDB" id="10620770at2759"/>
<feature type="chain" id="PRO_5015146711" evidence="2">
    <location>
        <begin position="21"/>
        <end position="346"/>
    </location>
</feature>
<evidence type="ECO:0000313" key="4">
    <source>
        <dbReference type="Proteomes" id="UP000239649"/>
    </source>
</evidence>
<dbReference type="AlphaFoldDB" id="A0A2P6VMS8"/>
<evidence type="ECO:0000256" key="1">
    <source>
        <dbReference type="SAM" id="MobiDB-lite"/>
    </source>
</evidence>
<keyword evidence="4" id="KW-1185">Reference proteome</keyword>
<feature type="region of interest" description="Disordered" evidence="1">
    <location>
        <begin position="41"/>
        <end position="112"/>
    </location>
</feature>
<proteinExistence type="predicted"/>
<evidence type="ECO:0000256" key="2">
    <source>
        <dbReference type="SAM" id="SignalP"/>
    </source>
</evidence>
<dbReference type="Proteomes" id="UP000239649">
    <property type="component" value="Unassembled WGS sequence"/>
</dbReference>
<sequence>MTTRLSAAALLGSRALGSLAQCCAPTAAAAAAAARVVVRDRGPDHPLPRNPDIWPTPSPADTPDSPSDPMPNPDLYPPDIGTPRRDPDVLPPRYPAPDIYPPGDMPPDMPEPPLPGKGPFMAAGFGLPPSDSFKHPAGWPQAALRLAAPPRPEHAHPLVAGGSPLLLKTDGGSGWRGQLRCRGVHSGAAGLAPGGRSMSGEEQEAANKSSAAMEGVQKQDDDIPTGSYVEQRANTPPEVTHVWGPSSLPACLPALPVALLLVPQVAPRVATEAPDKLPAGSPPESQPGYTIATGAPTAHIGKVSDDSGDVPEATSTRSIKPKVGPKASTGLAPDVPVEVPKPGFPK</sequence>
<organism evidence="3 4">
    <name type="scientific">Micractinium conductrix</name>
    <dbReference type="NCBI Taxonomy" id="554055"/>
    <lineage>
        <taxon>Eukaryota</taxon>
        <taxon>Viridiplantae</taxon>
        <taxon>Chlorophyta</taxon>
        <taxon>core chlorophytes</taxon>
        <taxon>Trebouxiophyceae</taxon>
        <taxon>Chlorellales</taxon>
        <taxon>Chlorellaceae</taxon>
        <taxon>Chlorella clade</taxon>
        <taxon>Micractinium</taxon>
    </lineage>
</organism>
<feature type="compositionally biased region" description="Pro residues" evidence="1">
    <location>
        <begin position="89"/>
        <end position="112"/>
    </location>
</feature>
<feature type="signal peptide" evidence="2">
    <location>
        <begin position="1"/>
        <end position="20"/>
    </location>
</feature>
<keyword evidence="2" id="KW-0732">Signal</keyword>
<feature type="region of interest" description="Disordered" evidence="1">
    <location>
        <begin position="273"/>
        <end position="346"/>
    </location>
</feature>
<gene>
    <name evidence="3" type="ORF">C2E20_1551</name>
</gene>
<name>A0A2P6VMS8_9CHLO</name>
<feature type="compositionally biased region" description="Pro residues" evidence="1">
    <location>
        <begin position="54"/>
        <end position="76"/>
    </location>
</feature>
<feature type="region of interest" description="Disordered" evidence="1">
    <location>
        <begin position="190"/>
        <end position="230"/>
    </location>
</feature>
<accession>A0A2P6VMS8</accession>
<evidence type="ECO:0000313" key="3">
    <source>
        <dbReference type="EMBL" id="PSC75390.1"/>
    </source>
</evidence>
<protein>
    <submittedName>
        <fullName evidence="3">Uncharacterized protein</fullName>
    </submittedName>
</protein>